<comment type="caution">
    <text evidence="3">The sequence shown here is derived from an EMBL/GenBank/DDBJ whole genome shotgun (WGS) entry which is preliminary data.</text>
</comment>
<feature type="region of interest" description="Disordered" evidence="2">
    <location>
        <begin position="1"/>
        <end position="26"/>
    </location>
</feature>
<gene>
    <name evidence="3" type="ORF">FSP39_014946</name>
</gene>
<reference evidence="3" key="1">
    <citation type="submission" date="2019-08" db="EMBL/GenBank/DDBJ databases">
        <title>The improved chromosome-level genome for the pearl oyster Pinctada fucata martensii using PacBio sequencing and Hi-C.</title>
        <authorList>
            <person name="Zheng Z."/>
        </authorList>
    </citation>
    <scope>NUCLEOTIDE SEQUENCE</scope>
    <source>
        <strain evidence="3">ZZ-2019</strain>
        <tissue evidence="3">Adductor muscle</tissue>
    </source>
</reference>
<feature type="coiled-coil region" evidence="1">
    <location>
        <begin position="89"/>
        <end position="116"/>
    </location>
</feature>
<protein>
    <submittedName>
        <fullName evidence="3">Uncharacterized protein</fullName>
    </submittedName>
</protein>
<sequence>MSDSRKSEADEESGGVPVHETDKNEAIEKVIKQEDIEEIVKRVVKSLLEESKKSVKKEVKEELKKEYEESIRDRTGFLSKKIDKLQGTVNSLHEKIASQQTDIRELTEKNSKLTVKANTAFRMADFNKQHSRKNNVKILNWKEPEKTPRRTDNANEKTKGENLRQELIKILKEKVKVSVEPQEILAIHRIPGKKDHPRPVIVKFVNTETKVKVMRQRKALKKTFTVVDDVTKHNMSLITKLSNDRKLNLARAYYFNGHVYGVTEDERRHRYDIDILDDDEELDAE</sequence>
<dbReference type="AlphaFoldDB" id="A0AA88Y4P5"/>
<evidence type="ECO:0000313" key="4">
    <source>
        <dbReference type="Proteomes" id="UP001186944"/>
    </source>
</evidence>
<dbReference type="EMBL" id="VSWD01000009">
    <property type="protein sequence ID" value="KAK3093389.1"/>
    <property type="molecule type" value="Genomic_DNA"/>
</dbReference>
<accession>A0AA88Y4P5</accession>
<keyword evidence="4" id="KW-1185">Reference proteome</keyword>
<name>A0AA88Y4P5_PINIB</name>
<organism evidence="3 4">
    <name type="scientific">Pinctada imbricata</name>
    <name type="common">Atlantic pearl-oyster</name>
    <name type="synonym">Pinctada martensii</name>
    <dbReference type="NCBI Taxonomy" id="66713"/>
    <lineage>
        <taxon>Eukaryota</taxon>
        <taxon>Metazoa</taxon>
        <taxon>Spiralia</taxon>
        <taxon>Lophotrochozoa</taxon>
        <taxon>Mollusca</taxon>
        <taxon>Bivalvia</taxon>
        <taxon>Autobranchia</taxon>
        <taxon>Pteriomorphia</taxon>
        <taxon>Pterioida</taxon>
        <taxon>Pterioidea</taxon>
        <taxon>Pteriidae</taxon>
        <taxon>Pinctada</taxon>
    </lineage>
</organism>
<evidence type="ECO:0000256" key="1">
    <source>
        <dbReference type="SAM" id="Coils"/>
    </source>
</evidence>
<proteinExistence type="predicted"/>
<evidence type="ECO:0000256" key="2">
    <source>
        <dbReference type="SAM" id="MobiDB-lite"/>
    </source>
</evidence>
<dbReference type="Gene3D" id="3.30.70.1820">
    <property type="entry name" value="L1 transposable element, RRM domain"/>
    <property type="match status" value="1"/>
</dbReference>
<keyword evidence="1" id="KW-0175">Coiled coil</keyword>
<dbReference type="Proteomes" id="UP001186944">
    <property type="component" value="Unassembled WGS sequence"/>
</dbReference>
<evidence type="ECO:0000313" key="3">
    <source>
        <dbReference type="EMBL" id="KAK3093389.1"/>
    </source>
</evidence>